<dbReference type="AlphaFoldDB" id="A0A5N6KXZ9"/>
<evidence type="ECO:0000256" key="4">
    <source>
        <dbReference type="ARBA" id="ARBA00022490"/>
    </source>
</evidence>
<feature type="compositionally biased region" description="Basic and acidic residues" evidence="8">
    <location>
        <begin position="465"/>
        <end position="482"/>
    </location>
</feature>
<dbReference type="GO" id="GO:0030295">
    <property type="term" value="F:protein kinase activator activity"/>
    <property type="evidence" value="ECO:0007669"/>
    <property type="project" value="TreeGrafter"/>
</dbReference>
<evidence type="ECO:0000256" key="8">
    <source>
        <dbReference type="SAM" id="MobiDB-lite"/>
    </source>
</evidence>
<protein>
    <recommendedName>
        <fullName evidence="9">Autophagy protein ATG17-like domain-containing protein</fullName>
    </recommendedName>
</protein>
<reference evidence="10 11" key="1">
    <citation type="submission" date="2019-06" db="EMBL/GenBank/DDBJ databases">
        <title>A chromosomal-level reference genome of Carpinus fangiana (Coryloideae, Betulaceae).</title>
        <authorList>
            <person name="Yang X."/>
            <person name="Wang Z."/>
            <person name="Zhang L."/>
            <person name="Hao G."/>
            <person name="Liu J."/>
            <person name="Yang Y."/>
        </authorList>
    </citation>
    <scope>NUCLEOTIDE SEQUENCE [LARGE SCALE GENOMIC DNA]</scope>
    <source>
        <strain evidence="10">Cfa_2016G</strain>
        <tissue evidence="10">Leaf</tissue>
    </source>
</reference>
<evidence type="ECO:0000313" key="11">
    <source>
        <dbReference type="Proteomes" id="UP000327013"/>
    </source>
</evidence>
<evidence type="ECO:0000259" key="9">
    <source>
        <dbReference type="Pfam" id="PF04108"/>
    </source>
</evidence>
<dbReference type="InterPro" id="IPR045326">
    <property type="entry name" value="ATG17-like_dom"/>
</dbReference>
<dbReference type="GO" id="GO:0060090">
    <property type="term" value="F:molecular adaptor activity"/>
    <property type="evidence" value="ECO:0007669"/>
    <property type="project" value="TreeGrafter"/>
</dbReference>
<comment type="subcellular location">
    <subcellularLocation>
        <location evidence="1">Cytoplasm</location>
    </subcellularLocation>
    <subcellularLocation>
        <location evidence="2">Preautophagosomal structure membrane</location>
        <topology evidence="2">Peripheral membrane protein</topology>
    </subcellularLocation>
</comment>
<organism evidence="10 11">
    <name type="scientific">Carpinus fangiana</name>
    <dbReference type="NCBI Taxonomy" id="176857"/>
    <lineage>
        <taxon>Eukaryota</taxon>
        <taxon>Viridiplantae</taxon>
        <taxon>Streptophyta</taxon>
        <taxon>Embryophyta</taxon>
        <taxon>Tracheophyta</taxon>
        <taxon>Spermatophyta</taxon>
        <taxon>Magnoliopsida</taxon>
        <taxon>eudicotyledons</taxon>
        <taxon>Gunneridae</taxon>
        <taxon>Pentapetalae</taxon>
        <taxon>rosids</taxon>
        <taxon>fabids</taxon>
        <taxon>Fagales</taxon>
        <taxon>Betulaceae</taxon>
        <taxon>Carpinus</taxon>
    </lineage>
</organism>
<sequence length="482" mass="53829">MAAASPSSSAYLQQQQQQQQQQPPPPPLSLDAIVGHFVASKRSLAATEHVYRANAIVDAARTHLEEMAVYAARASYMRQAANAQVLKLKAVRLGLERVGDDGHDEFKALLATLDSADAAVKNVLSTLKTTTIEPSLRDVDDEPRSLHTFVDEQGMHELAADFRTYIDQTNNAQNQLDDSNAAFDDELATIVHCITPVRQDVDLKGAAVLFKSLEEHAAEMASLLQSLVRHYDLCATALKHTEGGGEAAEHAAQVELPEGIHVDALPHDLPSQQPMSAEERAEMLQVLDNDAAEVDDVVQEIRERVAEMEHQAEQIADLLSIVRDRHAALEKACALMTQLAERLPLYVDAGARFVHTWTELRGRIEEKMEELHGLRQFYTGFLRAYDGLLVEVVRRKVVRSKMQRVAQDAMRRIRELHEDDAEEREAFKEEHGDFLPADIWPGLALPPAAFEVKQTDETDEAMPDIPKDVWQKATDRLRRSSL</sequence>
<accession>A0A5N6KXZ9</accession>
<evidence type="ECO:0000256" key="6">
    <source>
        <dbReference type="ARBA" id="ARBA00023136"/>
    </source>
</evidence>
<dbReference type="GO" id="GO:0000422">
    <property type="term" value="P:autophagy of mitochondrion"/>
    <property type="evidence" value="ECO:0007669"/>
    <property type="project" value="TreeGrafter"/>
</dbReference>
<evidence type="ECO:0000256" key="7">
    <source>
        <dbReference type="SAM" id="Coils"/>
    </source>
</evidence>
<gene>
    <name evidence="10" type="ORF">FH972_024426</name>
</gene>
<dbReference type="PANTHER" id="PTHR28005">
    <property type="entry name" value="AUTOPHAGY-RELATED PROTEIN 17"/>
    <property type="match status" value="1"/>
</dbReference>
<keyword evidence="11" id="KW-1185">Reference proteome</keyword>
<feature type="coiled-coil region" evidence="7">
    <location>
        <begin position="284"/>
        <end position="318"/>
    </location>
</feature>
<dbReference type="OrthoDB" id="1937984at2759"/>
<evidence type="ECO:0000313" key="10">
    <source>
        <dbReference type="EMBL" id="KAB8360689.1"/>
    </source>
</evidence>
<dbReference type="GO" id="GO:0000045">
    <property type="term" value="P:autophagosome assembly"/>
    <property type="evidence" value="ECO:0007669"/>
    <property type="project" value="TreeGrafter"/>
</dbReference>
<feature type="region of interest" description="Disordered" evidence="8">
    <location>
        <begin position="1"/>
        <end position="28"/>
    </location>
</feature>
<dbReference type="GO" id="GO:0034045">
    <property type="term" value="C:phagophore assembly site membrane"/>
    <property type="evidence" value="ECO:0007669"/>
    <property type="project" value="UniProtKB-SubCell"/>
</dbReference>
<evidence type="ECO:0000256" key="1">
    <source>
        <dbReference type="ARBA" id="ARBA00004496"/>
    </source>
</evidence>
<feature type="compositionally biased region" description="Polar residues" evidence="8">
    <location>
        <begin position="1"/>
        <end position="12"/>
    </location>
</feature>
<feature type="region of interest" description="Disordered" evidence="8">
    <location>
        <begin position="454"/>
        <end position="482"/>
    </location>
</feature>
<name>A0A5N6KXZ9_9ROSI</name>
<dbReference type="GO" id="GO:0034727">
    <property type="term" value="P:piecemeal microautophagy of the nucleus"/>
    <property type="evidence" value="ECO:0007669"/>
    <property type="project" value="TreeGrafter"/>
</dbReference>
<evidence type="ECO:0000256" key="2">
    <source>
        <dbReference type="ARBA" id="ARBA00004623"/>
    </source>
</evidence>
<keyword evidence="4" id="KW-0963">Cytoplasm</keyword>
<comment type="similarity">
    <text evidence="3">Belongs to the ATG17 family.</text>
</comment>
<keyword evidence="6" id="KW-0472">Membrane</keyword>
<dbReference type="Proteomes" id="UP000327013">
    <property type="component" value="Unassembled WGS sequence"/>
</dbReference>
<dbReference type="GO" id="GO:1990316">
    <property type="term" value="C:Atg1/ULK1 kinase complex"/>
    <property type="evidence" value="ECO:0007669"/>
    <property type="project" value="TreeGrafter"/>
</dbReference>
<evidence type="ECO:0000256" key="5">
    <source>
        <dbReference type="ARBA" id="ARBA00023006"/>
    </source>
</evidence>
<dbReference type="Pfam" id="PF04108">
    <property type="entry name" value="ATG17_like"/>
    <property type="match status" value="1"/>
</dbReference>
<keyword evidence="5" id="KW-0072">Autophagy</keyword>
<proteinExistence type="inferred from homology"/>
<evidence type="ECO:0000256" key="3">
    <source>
        <dbReference type="ARBA" id="ARBA00006259"/>
    </source>
</evidence>
<keyword evidence="7" id="KW-0175">Coiled coil</keyword>
<dbReference type="EMBL" id="VIBQ01000017">
    <property type="protein sequence ID" value="KAB8360689.1"/>
    <property type="molecule type" value="Genomic_DNA"/>
</dbReference>
<dbReference type="InterPro" id="IPR007240">
    <property type="entry name" value="Atg17"/>
</dbReference>
<feature type="domain" description="Autophagy protein ATG17-like" evidence="9">
    <location>
        <begin position="43"/>
        <end position="435"/>
    </location>
</feature>
<comment type="caution">
    <text evidence="10">The sequence shown here is derived from an EMBL/GenBank/DDBJ whole genome shotgun (WGS) entry which is preliminary data.</text>
</comment>
<dbReference type="PANTHER" id="PTHR28005:SF1">
    <property type="entry name" value="AUTOPHAGY-RELATED PROTEIN 17"/>
    <property type="match status" value="1"/>
</dbReference>